<dbReference type="EMBL" id="WOCE01000017">
    <property type="protein sequence ID" value="KAE9596349.1"/>
    <property type="molecule type" value="Genomic_DNA"/>
</dbReference>
<keyword evidence="9" id="KW-1185">Reference proteome</keyword>
<dbReference type="InterPro" id="IPR006642">
    <property type="entry name" value="Rad18_UBZ4"/>
</dbReference>
<evidence type="ECO:0000256" key="1">
    <source>
        <dbReference type="ARBA" id="ARBA00022723"/>
    </source>
</evidence>
<keyword evidence="4" id="KW-0862">Zinc</keyword>
<evidence type="ECO:0000256" key="3">
    <source>
        <dbReference type="ARBA" id="ARBA00022771"/>
    </source>
</evidence>
<keyword evidence="1" id="KW-0479">Metal-binding</keyword>
<evidence type="ECO:0000313" key="8">
    <source>
        <dbReference type="EMBL" id="KAE9596349.1"/>
    </source>
</evidence>
<keyword evidence="3" id="KW-0863">Zinc-finger</keyword>
<dbReference type="OrthoDB" id="1436787at2759"/>
<evidence type="ECO:0000256" key="6">
    <source>
        <dbReference type="SAM" id="MobiDB-lite"/>
    </source>
</evidence>
<sequence>MRSFNSWPFSTTSHHLHSSLPPIISHSLNPQQQQQQQQQQQHDHNHNHNHNLVELLCPVCREFNASTLTAVNAHIDSCLSQTIFISNSEPPKHQHQLLHHHLSVTPTNSHSLQPLKSKPDYHEEISDMLCPLCRHFNASTVTAVNAHIDNCLSHAVRDQRRQMKRTTKLKPPKKRSIAEILTVAPSLQPTKVKVIQPVKDNGRDSCRDASASVSANKSMMKKTKKKGKKNKSKVKKRGDSTAHASLNNENKKRKKKMKKSKSFFNDELTQTNKDACFHVFQANSWQVRLYFIDF</sequence>
<feature type="domain" description="UBZ4-type" evidence="7">
    <location>
        <begin position="130"/>
        <end position="152"/>
    </location>
</feature>
<name>A0A6A4P911_LUPAL</name>
<dbReference type="SMART" id="SM00734">
    <property type="entry name" value="ZnF_Rad18"/>
    <property type="match status" value="2"/>
</dbReference>
<feature type="domain" description="UBZ4-type" evidence="7">
    <location>
        <begin position="54"/>
        <end position="79"/>
    </location>
</feature>
<feature type="compositionally biased region" description="Basic residues" evidence="6">
    <location>
        <begin position="219"/>
        <end position="236"/>
    </location>
</feature>
<dbReference type="AlphaFoldDB" id="A0A6A4P911"/>
<evidence type="ECO:0000256" key="4">
    <source>
        <dbReference type="ARBA" id="ARBA00022833"/>
    </source>
</evidence>
<protein>
    <submittedName>
        <fullName evidence="8">Putative Zinc finger, Rad18-type</fullName>
    </submittedName>
</protein>
<gene>
    <name evidence="8" type="ORF">Lalb_Chr17g0348351</name>
</gene>
<dbReference type="GO" id="GO:0006281">
    <property type="term" value="P:DNA repair"/>
    <property type="evidence" value="ECO:0007669"/>
    <property type="project" value="UniProtKB-KW"/>
</dbReference>
<evidence type="ECO:0000259" key="7">
    <source>
        <dbReference type="SMART" id="SM00734"/>
    </source>
</evidence>
<feature type="region of interest" description="Disordered" evidence="6">
    <location>
        <begin position="198"/>
        <end position="260"/>
    </location>
</feature>
<dbReference type="GO" id="GO:0008270">
    <property type="term" value="F:zinc ion binding"/>
    <property type="evidence" value="ECO:0007669"/>
    <property type="project" value="UniProtKB-KW"/>
</dbReference>
<organism evidence="8 9">
    <name type="scientific">Lupinus albus</name>
    <name type="common">White lupine</name>
    <name type="synonym">Lupinus termis</name>
    <dbReference type="NCBI Taxonomy" id="3870"/>
    <lineage>
        <taxon>Eukaryota</taxon>
        <taxon>Viridiplantae</taxon>
        <taxon>Streptophyta</taxon>
        <taxon>Embryophyta</taxon>
        <taxon>Tracheophyta</taxon>
        <taxon>Spermatophyta</taxon>
        <taxon>Magnoliopsida</taxon>
        <taxon>eudicotyledons</taxon>
        <taxon>Gunneridae</taxon>
        <taxon>Pentapetalae</taxon>
        <taxon>rosids</taxon>
        <taxon>fabids</taxon>
        <taxon>Fabales</taxon>
        <taxon>Fabaceae</taxon>
        <taxon>Papilionoideae</taxon>
        <taxon>50 kb inversion clade</taxon>
        <taxon>genistoids sensu lato</taxon>
        <taxon>core genistoids</taxon>
        <taxon>Genisteae</taxon>
        <taxon>Lupinus</taxon>
    </lineage>
</organism>
<evidence type="ECO:0000256" key="5">
    <source>
        <dbReference type="ARBA" id="ARBA00023204"/>
    </source>
</evidence>
<keyword evidence="5" id="KW-0234">DNA repair</keyword>
<dbReference type="PANTHER" id="PTHR36892:SF1">
    <property type="entry name" value="OS05G0518200 PROTEIN"/>
    <property type="match status" value="1"/>
</dbReference>
<accession>A0A6A4P911</accession>
<comment type="caution">
    <text evidence="8">The sequence shown here is derived from an EMBL/GenBank/DDBJ whole genome shotgun (WGS) entry which is preliminary data.</text>
</comment>
<dbReference type="Proteomes" id="UP000447434">
    <property type="component" value="Chromosome 17"/>
</dbReference>
<dbReference type="Gene3D" id="3.30.160.60">
    <property type="entry name" value="Classic Zinc Finger"/>
    <property type="match status" value="1"/>
</dbReference>
<evidence type="ECO:0000313" key="9">
    <source>
        <dbReference type="Proteomes" id="UP000447434"/>
    </source>
</evidence>
<dbReference type="GO" id="GO:0003677">
    <property type="term" value="F:DNA binding"/>
    <property type="evidence" value="ECO:0007669"/>
    <property type="project" value="InterPro"/>
</dbReference>
<keyword evidence="2" id="KW-0227">DNA damage</keyword>
<feature type="compositionally biased region" description="Low complexity" evidence="6">
    <location>
        <begin position="18"/>
        <end position="40"/>
    </location>
</feature>
<reference evidence="9" key="1">
    <citation type="journal article" date="2020" name="Nat. Commun.">
        <title>Genome sequence of the cluster root forming white lupin.</title>
        <authorList>
            <person name="Hufnagel B."/>
            <person name="Marques A."/>
            <person name="Soriano A."/>
            <person name="Marques L."/>
            <person name="Divol F."/>
            <person name="Doumas P."/>
            <person name="Sallet E."/>
            <person name="Mancinotti D."/>
            <person name="Carrere S."/>
            <person name="Marande W."/>
            <person name="Arribat S."/>
            <person name="Keller J."/>
            <person name="Huneau C."/>
            <person name="Blein T."/>
            <person name="Aime D."/>
            <person name="Laguerre M."/>
            <person name="Taylor J."/>
            <person name="Schubert V."/>
            <person name="Nelson M."/>
            <person name="Geu-Flores F."/>
            <person name="Crespi M."/>
            <person name="Gallardo-Guerrero K."/>
            <person name="Delaux P.-M."/>
            <person name="Salse J."/>
            <person name="Berges H."/>
            <person name="Guyot R."/>
            <person name="Gouzy J."/>
            <person name="Peret B."/>
        </authorList>
    </citation>
    <scope>NUCLEOTIDE SEQUENCE [LARGE SCALE GENOMIC DNA]</scope>
    <source>
        <strain evidence="9">cv. Amiga</strain>
    </source>
</reference>
<dbReference type="PANTHER" id="PTHR36892">
    <property type="entry name" value="OS01G0201800 PROTEIN"/>
    <property type="match status" value="1"/>
</dbReference>
<feature type="region of interest" description="Disordered" evidence="6">
    <location>
        <begin position="18"/>
        <end position="45"/>
    </location>
</feature>
<proteinExistence type="predicted"/>
<evidence type="ECO:0000256" key="2">
    <source>
        <dbReference type="ARBA" id="ARBA00022763"/>
    </source>
</evidence>
<feature type="compositionally biased region" description="Basic residues" evidence="6">
    <location>
        <begin position="251"/>
        <end position="260"/>
    </location>
</feature>